<feature type="domain" description="Flagellar hook protein FlgE/F/G-like D1" evidence="9">
    <location>
        <begin position="83"/>
        <end position="150"/>
    </location>
</feature>
<dbReference type="RefSeq" id="WP_268073644.1">
    <property type="nucleotide sequence ID" value="NZ_CP109965.1"/>
</dbReference>
<feature type="domain" description="Flagellar hook protein FlgE D2" evidence="8">
    <location>
        <begin position="167"/>
        <end position="352"/>
    </location>
</feature>
<dbReference type="Gene3D" id="2.60.98.20">
    <property type="entry name" value="Flagellar hook protein FlgE"/>
    <property type="match status" value="1"/>
</dbReference>
<feature type="domain" description="Flagellar basal-body/hook protein C-terminal" evidence="7">
    <location>
        <begin position="427"/>
        <end position="471"/>
    </location>
</feature>
<sequence>MSFNIALSGISVSQKDLNTTANNIANSNTTGFKGSRAEFADVYASSVFGGGKTKVGDGGLTAVVAQQFSQGSLKFTTNSLDLAITGNGFFATTPELTSRDNTFTRAGNFKLNEDNFVVTNQGNYLQVYPVNEDGTSQGVSLSTTDALRIPDSAGVPIETSEVEMTFNVDSTSTPLDPALFNPNDNSTYHASSSVTVYDSLGESHIQTTYYVKDEAGAAAAPPINRWHVFMSIDADDNGNPIPVDLNGTATGATDPDAGGTVTAAPTGYGAGDGDFVGVPIVFDNQGIVQSVNGYFPGVDAEPFIQTQELGPNAGQAGVLTNGANPAQQITLDFQDPTQFASAFEVTSLEQDGATVGRLTGVSIGDDGLVSANYSNGTVDFLGRVALVRFANEQGLQQIGNTSWKETISSGQALAGEANTGTFGSVVSSALEQSNVDITQELVDLITAQKSFQANSRALDVNSQLQQNILQIR</sequence>
<keyword evidence="10" id="KW-0969">Cilium</keyword>
<dbReference type="Pfam" id="PF00460">
    <property type="entry name" value="Flg_bb_rod"/>
    <property type="match status" value="1"/>
</dbReference>
<feature type="domain" description="Flagellar basal body rod protein N-terminal" evidence="6">
    <location>
        <begin position="3"/>
        <end position="33"/>
    </location>
</feature>
<dbReference type="EMBL" id="CP109965">
    <property type="protein sequence ID" value="WAJ69426.1"/>
    <property type="molecule type" value="Genomic_DNA"/>
</dbReference>
<dbReference type="PROSITE" id="PS00588">
    <property type="entry name" value="FLAGELLA_BB_ROD"/>
    <property type="match status" value="1"/>
</dbReference>
<protein>
    <recommendedName>
        <fullName evidence="3 5">Flagellar hook protein FlgE</fullName>
    </recommendedName>
</protein>
<dbReference type="NCBIfam" id="TIGR03506">
    <property type="entry name" value="FlgEFG_subfam"/>
    <property type="match status" value="1"/>
</dbReference>
<evidence type="ECO:0000259" key="9">
    <source>
        <dbReference type="Pfam" id="PF22692"/>
    </source>
</evidence>
<evidence type="ECO:0000256" key="5">
    <source>
        <dbReference type="RuleBase" id="RU362116"/>
    </source>
</evidence>
<organism evidence="10 11">
    <name type="scientific">Catenovulum adriaticum</name>
    <dbReference type="NCBI Taxonomy" id="2984846"/>
    <lineage>
        <taxon>Bacteria</taxon>
        <taxon>Pseudomonadati</taxon>
        <taxon>Pseudomonadota</taxon>
        <taxon>Gammaproteobacteria</taxon>
        <taxon>Alteromonadales</taxon>
        <taxon>Alteromonadaceae</taxon>
        <taxon>Catenovulum</taxon>
    </lineage>
</organism>
<comment type="subcellular location">
    <subcellularLocation>
        <location evidence="1 5">Bacterial flagellum basal body</location>
    </subcellularLocation>
</comment>
<accession>A0ABY7AJW7</accession>
<dbReference type="Pfam" id="PF22692">
    <property type="entry name" value="LlgE_F_G_D1"/>
    <property type="match status" value="1"/>
</dbReference>
<reference evidence="10" key="1">
    <citation type="submission" date="2022-10" db="EMBL/GenBank/DDBJ databases">
        <title>Catenovulum adriacola sp. nov. isolated in the Harbour of Susak.</title>
        <authorList>
            <person name="Schoch T."/>
            <person name="Reich S.J."/>
            <person name="Stoeferle S."/>
            <person name="Flaiz M."/>
            <person name="Kazda M."/>
            <person name="Riedel C.U."/>
            <person name="Duerre P."/>
        </authorList>
    </citation>
    <scope>NUCLEOTIDE SEQUENCE</scope>
    <source>
        <strain evidence="10">TS8</strain>
    </source>
</reference>
<evidence type="ECO:0000259" key="8">
    <source>
        <dbReference type="Pfam" id="PF07559"/>
    </source>
</evidence>
<dbReference type="PANTHER" id="PTHR30435:SF1">
    <property type="entry name" value="FLAGELLAR HOOK PROTEIN FLGE"/>
    <property type="match status" value="1"/>
</dbReference>
<dbReference type="SUPFAM" id="SSF117143">
    <property type="entry name" value="Flagellar hook protein flgE"/>
    <property type="match status" value="1"/>
</dbReference>
<comment type="function">
    <text evidence="5">A flexible structure which links the flagellar filament to the drive apparatus in the basal body.</text>
</comment>
<evidence type="ECO:0000313" key="11">
    <source>
        <dbReference type="Proteomes" id="UP001163726"/>
    </source>
</evidence>
<keyword evidence="10" id="KW-0966">Cell projection</keyword>
<gene>
    <name evidence="10" type="primary">flgE</name>
    <name evidence="10" type="ORF">OLW01_09580</name>
</gene>
<evidence type="ECO:0000259" key="7">
    <source>
        <dbReference type="Pfam" id="PF06429"/>
    </source>
</evidence>
<dbReference type="InterPro" id="IPR019776">
    <property type="entry name" value="Flagellar_basal_body_rod_CS"/>
</dbReference>
<evidence type="ECO:0000256" key="2">
    <source>
        <dbReference type="ARBA" id="ARBA00009677"/>
    </source>
</evidence>
<dbReference type="InterPro" id="IPR001444">
    <property type="entry name" value="Flag_bb_rod_N"/>
</dbReference>
<dbReference type="InterPro" id="IPR037925">
    <property type="entry name" value="FlgE/F/G-like"/>
</dbReference>
<comment type="similarity">
    <text evidence="2 5">Belongs to the flagella basal body rod proteins family.</text>
</comment>
<keyword evidence="4 5" id="KW-0975">Bacterial flagellum</keyword>
<evidence type="ECO:0000259" key="6">
    <source>
        <dbReference type="Pfam" id="PF00460"/>
    </source>
</evidence>
<dbReference type="PANTHER" id="PTHR30435">
    <property type="entry name" value="FLAGELLAR PROTEIN"/>
    <property type="match status" value="1"/>
</dbReference>
<dbReference type="InterPro" id="IPR010930">
    <property type="entry name" value="Flg_bb/hook_C_dom"/>
</dbReference>
<evidence type="ECO:0000256" key="3">
    <source>
        <dbReference type="ARBA" id="ARBA00019015"/>
    </source>
</evidence>
<dbReference type="Pfam" id="PF07559">
    <property type="entry name" value="FlgE_D2"/>
    <property type="match status" value="1"/>
</dbReference>
<evidence type="ECO:0000256" key="1">
    <source>
        <dbReference type="ARBA" id="ARBA00004117"/>
    </source>
</evidence>
<keyword evidence="10" id="KW-0282">Flagellum</keyword>
<keyword evidence="11" id="KW-1185">Reference proteome</keyword>
<evidence type="ECO:0000313" key="10">
    <source>
        <dbReference type="EMBL" id="WAJ69426.1"/>
    </source>
</evidence>
<dbReference type="Pfam" id="PF06429">
    <property type="entry name" value="Flg_bbr_C"/>
    <property type="match status" value="1"/>
</dbReference>
<dbReference type="InterPro" id="IPR011491">
    <property type="entry name" value="FlgE_D2"/>
</dbReference>
<proteinExistence type="inferred from homology"/>
<name>A0ABY7AJW7_9ALTE</name>
<dbReference type="NCBIfam" id="NF004240">
    <property type="entry name" value="PRK05682.1-4"/>
    <property type="match status" value="1"/>
</dbReference>
<dbReference type="InterPro" id="IPR020013">
    <property type="entry name" value="Flagellar_FlgE/F/G"/>
</dbReference>
<dbReference type="InterPro" id="IPR053967">
    <property type="entry name" value="LlgE_F_G-like_D1"/>
</dbReference>
<evidence type="ECO:0000256" key="4">
    <source>
        <dbReference type="ARBA" id="ARBA00023143"/>
    </source>
</evidence>
<dbReference type="InterPro" id="IPR037058">
    <property type="entry name" value="Falgellar_hook_FlgE_sf"/>
</dbReference>
<dbReference type="Proteomes" id="UP001163726">
    <property type="component" value="Chromosome"/>
</dbReference>